<reference evidence="4" key="1">
    <citation type="submission" date="2016-11" db="UniProtKB">
        <authorList>
            <consortium name="WormBaseParasite"/>
        </authorList>
    </citation>
    <scope>IDENTIFICATION</scope>
</reference>
<dbReference type="AlphaFoldDB" id="A0A1I8AUY1"/>
<feature type="transmembrane region" description="Helical" evidence="1">
    <location>
        <begin position="209"/>
        <end position="234"/>
    </location>
</feature>
<feature type="chain" id="PRO_5009315113" evidence="2">
    <location>
        <begin position="20"/>
        <end position="293"/>
    </location>
</feature>
<keyword evidence="3" id="KW-1185">Reference proteome</keyword>
<proteinExistence type="predicted"/>
<dbReference type="Proteomes" id="UP000095287">
    <property type="component" value="Unplaced"/>
</dbReference>
<evidence type="ECO:0000256" key="2">
    <source>
        <dbReference type="SAM" id="SignalP"/>
    </source>
</evidence>
<evidence type="ECO:0000313" key="4">
    <source>
        <dbReference type="WBParaSite" id="L893_g916.t1"/>
    </source>
</evidence>
<organism evidence="3 4">
    <name type="scientific">Steinernema glaseri</name>
    <dbReference type="NCBI Taxonomy" id="37863"/>
    <lineage>
        <taxon>Eukaryota</taxon>
        <taxon>Metazoa</taxon>
        <taxon>Ecdysozoa</taxon>
        <taxon>Nematoda</taxon>
        <taxon>Chromadorea</taxon>
        <taxon>Rhabditida</taxon>
        <taxon>Tylenchina</taxon>
        <taxon>Panagrolaimomorpha</taxon>
        <taxon>Strongyloidoidea</taxon>
        <taxon>Steinernematidae</taxon>
        <taxon>Steinernema</taxon>
    </lineage>
</organism>
<keyword evidence="1" id="KW-0472">Membrane</keyword>
<evidence type="ECO:0000256" key="1">
    <source>
        <dbReference type="SAM" id="Phobius"/>
    </source>
</evidence>
<keyword evidence="1" id="KW-1133">Transmembrane helix</keyword>
<accession>A0A1I8AUY1</accession>
<feature type="signal peptide" evidence="2">
    <location>
        <begin position="1"/>
        <end position="19"/>
    </location>
</feature>
<evidence type="ECO:0000313" key="3">
    <source>
        <dbReference type="Proteomes" id="UP000095287"/>
    </source>
</evidence>
<keyword evidence="1" id="KW-0812">Transmembrane</keyword>
<dbReference type="WBParaSite" id="L893_g916.t1">
    <property type="protein sequence ID" value="L893_g916.t1"/>
    <property type="gene ID" value="L893_g916"/>
</dbReference>
<keyword evidence="2" id="KW-0732">Signal</keyword>
<protein>
    <submittedName>
        <fullName evidence="4">Dolichyl-diphosphooligosaccharide--protein glycosyltransferase 48 kDa subunit</fullName>
    </submittedName>
</protein>
<sequence>MRSQLTVLLPFVLFHVGFFDPFVPRPTVVQLLVVEDNPRGTSLIVTRIAEAWNVTVLTQIQTEDSVCEKVYEMESTSNHESAMIVVFNQTGKKDHKRAKTEPCRYSRHLESVPRLQLFFGIMREEDEYFAEERYATVFLDSRLGSLEYDVIDDDLLEDELRSTLSSFFFIVQNAEVPKLIPAQRNLTTQAILSGMESAREKEEERGTPIAVFTILSALPGIVFAQYFVLSLLTANDRRRNGPPRWFLTIYSCLAKRPTKEPCSRGVDNKDSIETAIGSTIDEERHSQSAGVTS</sequence>
<name>A0A1I8AUY1_9BILA</name>